<dbReference type="Pfam" id="PF12697">
    <property type="entry name" value="Abhydrolase_6"/>
    <property type="match status" value="1"/>
</dbReference>
<evidence type="ECO:0000259" key="1">
    <source>
        <dbReference type="Pfam" id="PF12697"/>
    </source>
</evidence>
<dbReference type="InterPro" id="IPR000073">
    <property type="entry name" value="AB_hydrolase_1"/>
</dbReference>
<dbReference type="Gene3D" id="3.40.50.1820">
    <property type="entry name" value="alpha/beta hydrolase"/>
    <property type="match status" value="1"/>
</dbReference>
<reference evidence="2 3" key="1">
    <citation type="submission" date="2022-06" db="EMBL/GenBank/DDBJ databases">
        <title>Genomic Encyclopedia of Archaeal and Bacterial Type Strains, Phase II (KMG-II): from individual species to whole genera.</title>
        <authorList>
            <person name="Goeker M."/>
        </authorList>
    </citation>
    <scope>NUCLEOTIDE SEQUENCE [LARGE SCALE GENOMIC DNA]</scope>
    <source>
        <strain evidence="2 3">DSM 40477</strain>
    </source>
</reference>
<dbReference type="Proteomes" id="UP001205311">
    <property type="component" value="Unassembled WGS sequence"/>
</dbReference>
<proteinExistence type="predicted"/>
<dbReference type="GO" id="GO:0016787">
    <property type="term" value="F:hydrolase activity"/>
    <property type="evidence" value="ECO:0007669"/>
    <property type="project" value="UniProtKB-KW"/>
</dbReference>
<gene>
    <name evidence="2" type="ORF">LX15_001975</name>
</gene>
<evidence type="ECO:0000313" key="2">
    <source>
        <dbReference type="EMBL" id="MCP2258281.1"/>
    </source>
</evidence>
<dbReference type="InterPro" id="IPR052897">
    <property type="entry name" value="Sec-Metab_Biosynth_Hydrolase"/>
</dbReference>
<organism evidence="2 3">
    <name type="scientific">Streptoalloteichus tenebrarius (strain ATCC 17920 / DSM 40477 / JCM 4838 / CBS 697.72 / NBRC 16177 / NCIMB 11028 / NRRL B-12390 / A12253. 1 / ISP 5477)</name>
    <name type="common">Streptomyces tenebrarius</name>
    <dbReference type="NCBI Taxonomy" id="1933"/>
    <lineage>
        <taxon>Bacteria</taxon>
        <taxon>Bacillati</taxon>
        <taxon>Actinomycetota</taxon>
        <taxon>Actinomycetes</taxon>
        <taxon>Pseudonocardiales</taxon>
        <taxon>Pseudonocardiaceae</taxon>
        <taxon>Streptoalloteichus</taxon>
    </lineage>
</organism>
<accession>A0ABT1HRY4</accession>
<name>A0ABT1HRY4_STRSD</name>
<keyword evidence="3" id="KW-1185">Reference proteome</keyword>
<dbReference type="SUPFAM" id="SSF53474">
    <property type="entry name" value="alpha/beta-Hydrolases"/>
    <property type="match status" value="1"/>
</dbReference>
<keyword evidence="2" id="KW-0378">Hydrolase</keyword>
<evidence type="ECO:0000313" key="3">
    <source>
        <dbReference type="Proteomes" id="UP001205311"/>
    </source>
</evidence>
<sequence>MTTFVLVPGAWHGGWWFEPLARKLREHGHEAHAVTLTGVGDRSHLLTSSVNLDTHIQDVVNVLENERIEDAVLCGHSYGGMVVSGVADRVPERLRALVYADAFVPEDGQSAWDQVNDLWRQAYLSGIGGDGYTATAPPFGLDPRARTHPLATLLQKIRLTGAWEKVPTRHFLYMAGFENTPFTPTYERLRQDPTWTVHNLPYGHDILRDAPEEFLRLLLSVAE</sequence>
<protein>
    <submittedName>
        <fullName evidence="2">Alpha/beta hydrolase family protein</fullName>
    </submittedName>
</protein>
<dbReference type="PANTHER" id="PTHR37017:SF11">
    <property type="entry name" value="ESTERASE_LIPASE_THIOESTERASE DOMAIN-CONTAINING PROTEIN"/>
    <property type="match status" value="1"/>
</dbReference>
<dbReference type="RefSeq" id="WP_253669210.1">
    <property type="nucleotide sequence ID" value="NZ_JAMTCP010000007.1"/>
</dbReference>
<dbReference type="InterPro" id="IPR029058">
    <property type="entry name" value="AB_hydrolase_fold"/>
</dbReference>
<comment type="caution">
    <text evidence="2">The sequence shown here is derived from an EMBL/GenBank/DDBJ whole genome shotgun (WGS) entry which is preliminary data.</text>
</comment>
<dbReference type="PANTHER" id="PTHR37017">
    <property type="entry name" value="AB HYDROLASE-1 DOMAIN-CONTAINING PROTEIN-RELATED"/>
    <property type="match status" value="1"/>
</dbReference>
<feature type="domain" description="AB hydrolase-1" evidence="1">
    <location>
        <begin position="4"/>
        <end position="216"/>
    </location>
</feature>
<dbReference type="EMBL" id="JAMTCP010000007">
    <property type="protein sequence ID" value="MCP2258281.1"/>
    <property type="molecule type" value="Genomic_DNA"/>
</dbReference>